<evidence type="ECO:0000313" key="3">
    <source>
        <dbReference type="EMBL" id="VFT90907.1"/>
    </source>
</evidence>
<proteinExistence type="predicted"/>
<dbReference type="AlphaFoldDB" id="A0A485KZS1"/>
<evidence type="ECO:0000313" key="2">
    <source>
        <dbReference type="EMBL" id="KAF0695075.1"/>
    </source>
</evidence>
<keyword evidence="4" id="KW-1185">Reference proteome</keyword>
<accession>A0A485KZS1</accession>
<name>A0A485KZS1_9STRA</name>
<evidence type="ECO:0000313" key="4">
    <source>
        <dbReference type="Proteomes" id="UP000332933"/>
    </source>
</evidence>
<feature type="compositionally biased region" description="Low complexity" evidence="1">
    <location>
        <begin position="139"/>
        <end position="149"/>
    </location>
</feature>
<dbReference type="SUPFAM" id="SSF103481">
    <property type="entry name" value="Multidrug resistance efflux transporter EmrE"/>
    <property type="match status" value="1"/>
</dbReference>
<dbReference type="Proteomes" id="UP000332933">
    <property type="component" value="Unassembled WGS sequence"/>
</dbReference>
<gene>
    <name evidence="3" type="primary">Aste57867_14079</name>
    <name evidence="2" type="ORF">As57867_014028</name>
    <name evidence="3" type="ORF">ASTE57867_14079</name>
</gene>
<dbReference type="EMBL" id="VJMH01005517">
    <property type="protein sequence ID" value="KAF0695075.1"/>
    <property type="molecule type" value="Genomic_DNA"/>
</dbReference>
<feature type="region of interest" description="Disordered" evidence="1">
    <location>
        <begin position="139"/>
        <end position="162"/>
    </location>
</feature>
<sequence length="162" mass="17524">MFPSIHETQLGGVQDLPVVLWCSRRQNNTCLVVGEDPGVTIELVLFSIPAIVYLATCESVFGHDHFSTDLLLVGDGISPTAIPYVLFSAAAQHISMTLLGVLQYIQPAGPFFIGIFMYHESFSTPSSLVSLSCGSHSSSSRSKVSSPTNSRHRQPTPCFHGQ</sequence>
<protein>
    <submittedName>
        <fullName evidence="3">Aste57867_14079 protein</fullName>
    </submittedName>
</protein>
<reference evidence="3 4" key="1">
    <citation type="submission" date="2019-03" db="EMBL/GenBank/DDBJ databases">
        <authorList>
            <person name="Gaulin E."/>
            <person name="Dumas B."/>
        </authorList>
    </citation>
    <scope>NUCLEOTIDE SEQUENCE [LARGE SCALE GENOMIC DNA]</scope>
    <source>
        <strain evidence="3">CBS 568.67</strain>
    </source>
</reference>
<dbReference type="EMBL" id="CAADRA010005538">
    <property type="protein sequence ID" value="VFT90907.1"/>
    <property type="molecule type" value="Genomic_DNA"/>
</dbReference>
<reference evidence="2" key="2">
    <citation type="submission" date="2019-06" db="EMBL/GenBank/DDBJ databases">
        <title>Genomics analysis of Aphanomyces spp. identifies a new class of oomycete effector associated with host adaptation.</title>
        <authorList>
            <person name="Gaulin E."/>
        </authorList>
    </citation>
    <scope>NUCLEOTIDE SEQUENCE</scope>
    <source>
        <strain evidence="2">CBS 578.67</strain>
    </source>
</reference>
<evidence type="ECO:0000256" key="1">
    <source>
        <dbReference type="SAM" id="MobiDB-lite"/>
    </source>
</evidence>
<organism evidence="3 4">
    <name type="scientific">Aphanomyces stellatus</name>
    <dbReference type="NCBI Taxonomy" id="120398"/>
    <lineage>
        <taxon>Eukaryota</taxon>
        <taxon>Sar</taxon>
        <taxon>Stramenopiles</taxon>
        <taxon>Oomycota</taxon>
        <taxon>Saprolegniomycetes</taxon>
        <taxon>Saprolegniales</taxon>
        <taxon>Verrucalvaceae</taxon>
        <taxon>Aphanomyces</taxon>
    </lineage>
</organism>
<dbReference type="InterPro" id="IPR037185">
    <property type="entry name" value="EmrE-like"/>
</dbReference>